<organism evidence="1 2">
    <name type="scientific">Phlebia brevispora</name>
    <dbReference type="NCBI Taxonomy" id="194682"/>
    <lineage>
        <taxon>Eukaryota</taxon>
        <taxon>Fungi</taxon>
        <taxon>Dikarya</taxon>
        <taxon>Basidiomycota</taxon>
        <taxon>Agaricomycotina</taxon>
        <taxon>Agaricomycetes</taxon>
        <taxon>Polyporales</taxon>
        <taxon>Meruliaceae</taxon>
        <taxon>Phlebia</taxon>
    </lineage>
</organism>
<gene>
    <name evidence="1" type="ORF">NM688_g8457</name>
</gene>
<proteinExistence type="predicted"/>
<sequence length="450" mass="48048">MSTVSLHEHPVPEAGPAGLVVQEVRRTSKAPLPLTAGDSKWPALSKDAAYAAQHVVGMTITEPEKFDEMSYARIGLILFSLGLCTFLYAIEQTIVSTAVSDIGIGVKAKGSLTWISTSYLLTTTVVQPIIGRLTEALGTKRMLLAEVWVFIIGNIIAGTAHNLSQLVAGRLLAGVGGAGLISLCTIIVSQLTHERQRSSYLNLINAVFIIADSTGPIIGGLLAKSGNWRWIFLLNAPIGPLITAILIYSVHVKHLPSGKDIPTTIRSMDLLGMGTLIAWLTLFIIALNLAGDTYAWNSPMTIGLFVGSGCAFVGFVIAENYAPNPVVPMGLFASWKTRNVPIMTVARTLLFFHLFATTFYVPLFLQVTGKPSILSAALVIPFLFSAAQASIFSNWIASKFDIVRPPFLLGLAVLPVGMGLMSTLDASNTIGQVVGYTIICGVGFGFVRVS</sequence>
<name>A0ACC1RSL4_9APHY</name>
<dbReference type="EMBL" id="JANHOG010002276">
    <property type="protein sequence ID" value="KAJ3525096.1"/>
    <property type="molecule type" value="Genomic_DNA"/>
</dbReference>
<comment type="caution">
    <text evidence="1">The sequence shown here is derived from an EMBL/GenBank/DDBJ whole genome shotgun (WGS) entry which is preliminary data.</text>
</comment>
<evidence type="ECO:0000313" key="2">
    <source>
        <dbReference type="Proteomes" id="UP001148662"/>
    </source>
</evidence>
<reference evidence="1" key="1">
    <citation type="submission" date="2022-07" db="EMBL/GenBank/DDBJ databases">
        <title>Genome Sequence of Phlebia brevispora.</title>
        <authorList>
            <person name="Buettner E."/>
        </authorList>
    </citation>
    <scope>NUCLEOTIDE SEQUENCE</scope>
    <source>
        <strain evidence="1">MPL23</strain>
    </source>
</reference>
<protein>
    <submittedName>
        <fullName evidence="1">Uncharacterized protein</fullName>
    </submittedName>
</protein>
<evidence type="ECO:0000313" key="1">
    <source>
        <dbReference type="EMBL" id="KAJ3525096.1"/>
    </source>
</evidence>
<accession>A0ACC1RSL4</accession>
<dbReference type="Proteomes" id="UP001148662">
    <property type="component" value="Unassembled WGS sequence"/>
</dbReference>
<keyword evidence="2" id="KW-1185">Reference proteome</keyword>